<dbReference type="InterPro" id="IPR013216">
    <property type="entry name" value="Methyltransf_11"/>
</dbReference>
<dbReference type="Gene3D" id="1.20.1250.60">
    <property type="entry name" value="Interferon lambda"/>
    <property type="match status" value="1"/>
</dbReference>
<dbReference type="CDD" id="cd23794">
    <property type="entry name" value="UBCc_UBE2F_UBE2M"/>
    <property type="match status" value="1"/>
</dbReference>
<keyword evidence="5" id="KW-0202">Cytokine</keyword>
<comment type="similarity">
    <text evidence="4">Belongs to the lambda interferon family.</text>
</comment>
<dbReference type="Proteomes" id="UP001623348">
    <property type="component" value="Unassembled WGS sequence"/>
</dbReference>
<evidence type="ECO:0000256" key="13">
    <source>
        <dbReference type="ARBA" id="ARBA00023118"/>
    </source>
</evidence>
<dbReference type="GO" id="GO:0051607">
    <property type="term" value="P:defense response to virus"/>
    <property type="evidence" value="ECO:0007669"/>
    <property type="project" value="UniProtKB-KW"/>
</dbReference>
<dbReference type="FunFam" id="3.40.50.150:FF:000370">
    <property type="entry name" value="Si:ch211-93g23.2"/>
    <property type="match status" value="1"/>
</dbReference>
<dbReference type="Gene3D" id="3.10.110.10">
    <property type="entry name" value="Ubiquitin Conjugating Enzyme"/>
    <property type="match status" value="1"/>
</dbReference>
<keyword evidence="6" id="KW-0964">Secreted</keyword>
<dbReference type="PROSITE" id="PS00183">
    <property type="entry name" value="UBC_1"/>
    <property type="match status" value="1"/>
</dbReference>
<organism evidence="18 19">
    <name type="scientific">Grus japonensis</name>
    <name type="common">Japanese crane</name>
    <name type="synonym">Red-crowned crane</name>
    <dbReference type="NCBI Taxonomy" id="30415"/>
    <lineage>
        <taxon>Eukaryota</taxon>
        <taxon>Metazoa</taxon>
        <taxon>Chordata</taxon>
        <taxon>Craniata</taxon>
        <taxon>Vertebrata</taxon>
        <taxon>Euteleostomi</taxon>
        <taxon>Archelosauria</taxon>
        <taxon>Archosauria</taxon>
        <taxon>Dinosauria</taxon>
        <taxon>Saurischia</taxon>
        <taxon>Theropoda</taxon>
        <taxon>Coelurosauria</taxon>
        <taxon>Aves</taxon>
        <taxon>Neognathae</taxon>
        <taxon>Neoaves</taxon>
        <taxon>Gruiformes</taxon>
        <taxon>Gruidae</taxon>
        <taxon>Grus</taxon>
    </lineage>
</organism>
<evidence type="ECO:0000256" key="2">
    <source>
        <dbReference type="ARBA" id="ARBA00005032"/>
    </source>
</evidence>
<comment type="catalytic activity">
    <reaction evidence="14">
        <text>[E1 NEDD8-activating enzyme]-S-[NEDD8 protein]-yl-L-cysteine + [E2 NEDD8-conjugating enzyme]-L-cysteine = [E1 NEDD8-activating enzyme]-L-cysteine + [E2 NEDD8-conjugating enzyme]-S-[NEDD8-protein]-yl-L-cysteine.</text>
        <dbReference type="EC" id="2.3.2.34"/>
    </reaction>
</comment>
<sequence>MATQMFEGRGHAAVYQKYRFAPGKGLQQTILTYLQEKRANPAELVVDVGCGSGQGTRFLAEHFKKVVGTDISEAQIQEARDAPSMPNVSYLVCPAEELPFEDASVDLLTSFTAAHWFDIEKFMREANRVVKPGGCVVISTYTVDMSLRYGNCSEKLTKVFRESWDLLLKYSHNRIKLVLEDYKDIFEALPFPDKKRITDIFDKIPMTVAGVVGYLESVSPYQAFKKNDPEAAKSLLQETEKRMLEVMGVSSRETPVEFWALVSKMLHLSFTLLLALVLGDSLGAAFPPDALKKSFSLSKYQFPVPHELKAVQKMKEQFEDIMLLSDRKCNTRLFHRKWNTAELSVADRVMLVEAELELTTTMLELPAIPAFAETRQRPLTFLTQVREDLRGWMATEAPSHQPSGKLRHWLQKLQTAKKTPDPDAALRLKTAVMLTLASKLKRDDGVRGPRASNPASDSTRRVSVRDKLLVKEVAELEANLPCTCKVNFPDPNKLHYFQLTVIPDEGYYQGGKFQFEIEVPDAYNMVPPKVKCLTRIWHPNITETGEICLSLLREHSIDGTGWAPTRTLKDVVWGLNSLFTDLLNFDDPLNIEAAEHHLRDKEDFRNKVEDYIKRYAR</sequence>
<comment type="similarity">
    <text evidence="3">Belongs to the methyltransferase superfamily.</text>
</comment>
<evidence type="ECO:0000256" key="3">
    <source>
        <dbReference type="ARBA" id="ARBA00008361"/>
    </source>
</evidence>
<dbReference type="Pfam" id="PF08241">
    <property type="entry name" value="Methyltransf_11"/>
    <property type="match status" value="1"/>
</dbReference>
<keyword evidence="7 18" id="KW-0489">Methyltransferase</keyword>
<comment type="caution">
    <text evidence="18">The sequence shown here is derived from an EMBL/GenBank/DDBJ whole genome shotgun (WGS) entry which is preliminary data.</text>
</comment>
<evidence type="ECO:0000313" key="19">
    <source>
        <dbReference type="Proteomes" id="UP001623348"/>
    </source>
</evidence>
<dbReference type="SUPFAM" id="SSF53335">
    <property type="entry name" value="S-adenosyl-L-methionine-dependent methyltransferases"/>
    <property type="match status" value="1"/>
</dbReference>
<dbReference type="PANTHER" id="PTHR44942:SF4">
    <property type="entry name" value="METHYLTRANSFERASE TYPE 11 DOMAIN-CONTAINING PROTEIN"/>
    <property type="match status" value="1"/>
</dbReference>
<accession>A0ABC9X2I4</accession>
<evidence type="ECO:0000259" key="17">
    <source>
        <dbReference type="PROSITE" id="PS50127"/>
    </source>
</evidence>
<dbReference type="InterPro" id="IPR051052">
    <property type="entry name" value="Diverse_substrate_MTase"/>
</dbReference>
<dbReference type="InterPro" id="IPR029063">
    <property type="entry name" value="SAM-dependent_MTases_sf"/>
</dbReference>
<evidence type="ECO:0000256" key="1">
    <source>
        <dbReference type="ARBA" id="ARBA00004613"/>
    </source>
</evidence>
<dbReference type="GO" id="GO:0005615">
    <property type="term" value="C:extracellular space"/>
    <property type="evidence" value="ECO:0007669"/>
    <property type="project" value="UniProtKB-KW"/>
</dbReference>
<keyword evidence="9" id="KW-0732">Signal</keyword>
<dbReference type="Gene3D" id="3.40.50.150">
    <property type="entry name" value="Vaccinia Virus protein VP39"/>
    <property type="match status" value="1"/>
</dbReference>
<dbReference type="GO" id="GO:0045116">
    <property type="term" value="P:protein neddylation"/>
    <property type="evidence" value="ECO:0007669"/>
    <property type="project" value="UniProtKB-ARBA"/>
</dbReference>
<dbReference type="GO" id="GO:0008168">
    <property type="term" value="F:methyltransferase activity"/>
    <property type="evidence" value="ECO:0007669"/>
    <property type="project" value="UniProtKB-KW"/>
</dbReference>
<evidence type="ECO:0000256" key="8">
    <source>
        <dbReference type="ARBA" id="ARBA00022679"/>
    </source>
</evidence>
<keyword evidence="8" id="KW-0808">Transferase</keyword>
<comment type="subcellular location">
    <subcellularLocation>
        <location evidence="1">Secreted</location>
    </subcellularLocation>
</comment>
<dbReference type="InterPro" id="IPR016135">
    <property type="entry name" value="UBQ-conjugating_enzyme/RWD"/>
</dbReference>
<evidence type="ECO:0000256" key="11">
    <source>
        <dbReference type="ARBA" id="ARBA00022786"/>
    </source>
</evidence>
<dbReference type="CDD" id="cd02440">
    <property type="entry name" value="AdoMet_MTases"/>
    <property type="match status" value="1"/>
</dbReference>
<keyword evidence="12" id="KW-0067">ATP-binding</keyword>
<comment type="pathway">
    <text evidence="2">Protein modification; protein neddylation.</text>
</comment>
<dbReference type="EC" id="2.3.2.34" evidence="15"/>
<evidence type="ECO:0000256" key="10">
    <source>
        <dbReference type="ARBA" id="ARBA00022741"/>
    </source>
</evidence>
<dbReference type="SMART" id="SM00212">
    <property type="entry name" value="UBCc"/>
    <property type="match status" value="1"/>
</dbReference>
<evidence type="ECO:0000256" key="4">
    <source>
        <dbReference type="ARBA" id="ARBA00008717"/>
    </source>
</evidence>
<evidence type="ECO:0000256" key="7">
    <source>
        <dbReference type="ARBA" id="ARBA00022603"/>
    </source>
</evidence>
<dbReference type="InterPro" id="IPR023313">
    <property type="entry name" value="UBQ-conjugating_AS"/>
</dbReference>
<dbReference type="GO" id="GO:0005524">
    <property type="term" value="F:ATP binding"/>
    <property type="evidence" value="ECO:0007669"/>
    <property type="project" value="UniProtKB-KW"/>
</dbReference>
<dbReference type="Pfam" id="PF00179">
    <property type="entry name" value="UQ_con"/>
    <property type="match status" value="1"/>
</dbReference>
<dbReference type="InterPro" id="IPR038326">
    <property type="entry name" value="IFN-lambda_sf"/>
</dbReference>
<protein>
    <recommendedName>
        <fullName evidence="15">E2 NEDD8-conjugating enzyme</fullName>
        <ecNumber evidence="15">2.3.2.34</ecNumber>
    </recommendedName>
</protein>
<feature type="active site" description="Glycyl thioester intermediate" evidence="16">
    <location>
        <position position="548"/>
    </location>
</feature>
<keyword evidence="10" id="KW-0547">Nucleotide-binding</keyword>
<keyword evidence="19" id="KW-1185">Reference proteome</keyword>
<dbReference type="GO" id="GO:0005125">
    <property type="term" value="F:cytokine activity"/>
    <property type="evidence" value="ECO:0007669"/>
    <property type="project" value="UniProtKB-KW"/>
</dbReference>
<evidence type="ECO:0000256" key="6">
    <source>
        <dbReference type="ARBA" id="ARBA00022525"/>
    </source>
</evidence>
<dbReference type="InterPro" id="IPR029177">
    <property type="entry name" value="INF_lambda"/>
</dbReference>
<evidence type="ECO:0000256" key="5">
    <source>
        <dbReference type="ARBA" id="ARBA00022514"/>
    </source>
</evidence>
<name>A0ABC9X2I4_GRUJA</name>
<dbReference type="FunFam" id="3.10.110.10:FF:000033">
    <property type="entry name" value="NEDD8-conjugating enzyme UBE2F"/>
    <property type="match status" value="1"/>
</dbReference>
<keyword evidence="13" id="KW-0051">Antiviral defense</keyword>
<dbReference type="InterPro" id="IPR000608">
    <property type="entry name" value="UBC"/>
</dbReference>
<dbReference type="PANTHER" id="PTHR44942">
    <property type="entry name" value="METHYLTRANSF_11 DOMAIN-CONTAINING PROTEIN"/>
    <property type="match status" value="1"/>
</dbReference>
<dbReference type="AlphaFoldDB" id="A0ABC9X2I4"/>
<feature type="domain" description="UBC core" evidence="17">
    <location>
        <begin position="464"/>
        <end position="617"/>
    </location>
</feature>
<proteinExistence type="inferred from homology"/>
<evidence type="ECO:0000256" key="16">
    <source>
        <dbReference type="PROSITE-ProRule" id="PRU10133"/>
    </source>
</evidence>
<evidence type="ECO:0000313" key="18">
    <source>
        <dbReference type="EMBL" id="GAB0191810.1"/>
    </source>
</evidence>
<dbReference type="SUPFAM" id="SSF54495">
    <property type="entry name" value="UBC-like"/>
    <property type="match status" value="1"/>
</dbReference>
<evidence type="ECO:0000256" key="12">
    <source>
        <dbReference type="ARBA" id="ARBA00022840"/>
    </source>
</evidence>
<dbReference type="EMBL" id="BAAFJT010000006">
    <property type="protein sequence ID" value="GAB0191810.1"/>
    <property type="molecule type" value="Genomic_DNA"/>
</dbReference>
<keyword evidence="11" id="KW-0833">Ubl conjugation pathway</keyword>
<reference evidence="18 19" key="1">
    <citation type="submission" date="2024-06" db="EMBL/GenBank/DDBJ databases">
        <title>The draft genome of Grus japonensis, version 3.</title>
        <authorList>
            <person name="Nabeshima K."/>
            <person name="Suzuki S."/>
            <person name="Onuma M."/>
        </authorList>
    </citation>
    <scope>NUCLEOTIDE SEQUENCE [LARGE SCALE GENOMIC DNA]</scope>
    <source>
        <strain evidence="18 19">451A</strain>
    </source>
</reference>
<dbReference type="Pfam" id="PF15177">
    <property type="entry name" value="IL28A"/>
    <property type="match status" value="1"/>
</dbReference>
<dbReference type="GO" id="GO:0061654">
    <property type="term" value="F:NEDD8 conjugating enzyme activity"/>
    <property type="evidence" value="ECO:0007669"/>
    <property type="project" value="UniProtKB-EC"/>
</dbReference>
<dbReference type="GO" id="GO:0032259">
    <property type="term" value="P:methylation"/>
    <property type="evidence" value="ECO:0007669"/>
    <property type="project" value="UniProtKB-KW"/>
</dbReference>
<evidence type="ECO:0000256" key="15">
    <source>
        <dbReference type="ARBA" id="ARBA00044047"/>
    </source>
</evidence>
<dbReference type="PROSITE" id="PS50127">
    <property type="entry name" value="UBC_2"/>
    <property type="match status" value="1"/>
</dbReference>
<evidence type="ECO:0000256" key="9">
    <source>
        <dbReference type="ARBA" id="ARBA00022729"/>
    </source>
</evidence>
<gene>
    <name evidence="18" type="ORF">GRJ2_001646300</name>
</gene>
<evidence type="ECO:0000256" key="14">
    <source>
        <dbReference type="ARBA" id="ARBA00043698"/>
    </source>
</evidence>